<keyword evidence="2" id="KW-0413">Isomerase</keyword>
<dbReference type="InterPro" id="IPR036237">
    <property type="entry name" value="Xyl_isomerase-like_sf"/>
</dbReference>
<reference evidence="2 3" key="1">
    <citation type="submission" date="2021-03" db="EMBL/GenBank/DDBJ databases">
        <title>Whole genome sequence of Metabacillus bambusae BG109.</title>
        <authorList>
            <person name="Jeong J.W."/>
        </authorList>
    </citation>
    <scope>NUCLEOTIDE SEQUENCE [LARGE SCALE GENOMIC DNA]</scope>
    <source>
        <strain evidence="2 3">BG109</strain>
    </source>
</reference>
<evidence type="ECO:0000259" key="1">
    <source>
        <dbReference type="Pfam" id="PF01261"/>
    </source>
</evidence>
<protein>
    <submittedName>
        <fullName evidence="2">Sugar phosphate isomerase/epimerase</fullName>
    </submittedName>
</protein>
<feature type="domain" description="Xylose isomerase-like TIM barrel" evidence="1">
    <location>
        <begin position="23"/>
        <end position="256"/>
    </location>
</feature>
<evidence type="ECO:0000313" key="3">
    <source>
        <dbReference type="Proteomes" id="UP000663981"/>
    </source>
</evidence>
<comment type="caution">
    <text evidence="2">The sequence shown here is derived from an EMBL/GenBank/DDBJ whole genome shotgun (WGS) entry which is preliminary data.</text>
</comment>
<evidence type="ECO:0000313" key="2">
    <source>
        <dbReference type="EMBL" id="MBO1514114.1"/>
    </source>
</evidence>
<sequence>MELGLQLFSVRDELQKDYVGTLESISEIGYRNIELAFHDVENDILVSGMNPSELKQHLDRLNLKIVSTHAFPLEKANWDELIHFNLEIGSRAIVCPIAFFKTKEDVLRQATALNQYAERCKKSGLDFYYHNHFHEFQKFDGVSAFDLILEHTDPSLVKIEFDTYWALRGGVNPIDYLKKLGGRCDLIHQKDLPVDVEPINIFESMDDEIVTMEKFMDFSKPDYFTELGEGKMEIKQIIQQANDIGKAKYFFVEQDWTTKEQLESIAISFKNYQMITSKELNIK</sequence>
<dbReference type="PANTHER" id="PTHR12110:SF41">
    <property type="entry name" value="INOSOSE DEHYDRATASE"/>
    <property type="match status" value="1"/>
</dbReference>
<dbReference type="RefSeq" id="WP_207981042.1">
    <property type="nucleotide sequence ID" value="NZ_JAGDEL010000020.1"/>
</dbReference>
<dbReference type="GO" id="GO:0016853">
    <property type="term" value="F:isomerase activity"/>
    <property type="evidence" value="ECO:0007669"/>
    <property type="project" value="UniProtKB-KW"/>
</dbReference>
<dbReference type="Pfam" id="PF01261">
    <property type="entry name" value="AP_endonuc_2"/>
    <property type="match status" value="1"/>
</dbReference>
<dbReference type="InterPro" id="IPR050312">
    <property type="entry name" value="IolE/XylAMocC-like"/>
</dbReference>
<dbReference type="EMBL" id="JAGDEL010000020">
    <property type="protein sequence ID" value="MBO1514114.1"/>
    <property type="molecule type" value="Genomic_DNA"/>
</dbReference>
<dbReference type="Proteomes" id="UP000663981">
    <property type="component" value="Unassembled WGS sequence"/>
</dbReference>
<accession>A0ABS3N7A5</accession>
<name>A0ABS3N7A5_9BACI</name>
<dbReference type="InterPro" id="IPR013022">
    <property type="entry name" value="Xyl_isomerase-like_TIM-brl"/>
</dbReference>
<proteinExistence type="predicted"/>
<organism evidence="2 3">
    <name type="scientific">Metabacillus bambusae</name>
    <dbReference type="NCBI Taxonomy" id="2795218"/>
    <lineage>
        <taxon>Bacteria</taxon>
        <taxon>Bacillati</taxon>
        <taxon>Bacillota</taxon>
        <taxon>Bacilli</taxon>
        <taxon>Bacillales</taxon>
        <taxon>Bacillaceae</taxon>
        <taxon>Metabacillus</taxon>
    </lineage>
</organism>
<dbReference type="PANTHER" id="PTHR12110">
    <property type="entry name" value="HYDROXYPYRUVATE ISOMERASE"/>
    <property type="match status" value="1"/>
</dbReference>
<dbReference type="SUPFAM" id="SSF51658">
    <property type="entry name" value="Xylose isomerase-like"/>
    <property type="match status" value="1"/>
</dbReference>
<gene>
    <name evidence="2" type="ORF">I7822_21050</name>
</gene>
<keyword evidence="3" id="KW-1185">Reference proteome</keyword>
<dbReference type="Gene3D" id="3.20.20.150">
    <property type="entry name" value="Divalent-metal-dependent TIM barrel enzymes"/>
    <property type="match status" value="1"/>
</dbReference>